<protein>
    <submittedName>
        <fullName evidence="8">Phosphoglucosamine mutase</fullName>
    </submittedName>
</protein>
<feature type="domain" description="Alpha-D-phosphohexomutase alpha/beta/alpha" evidence="7">
    <location>
        <begin position="2"/>
        <end position="68"/>
    </location>
</feature>
<proteinExistence type="inferred from homology"/>
<dbReference type="Gene3D" id="3.40.120.10">
    <property type="entry name" value="Alpha-D-Glucose-1,6-Bisphosphate, subunit A, domain 3"/>
    <property type="match status" value="1"/>
</dbReference>
<evidence type="ECO:0000313" key="8">
    <source>
        <dbReference type="EMBL" id="MFC6765765.1"/>
    </source>
</evidence>
<organism evidence="8 9">
    <name type="scientific">Natrinema soli</name>
    <dbReference type="NCBI Taxonomy" id="1930624"/>
    <lineage>
        <taxon>Archaea</taxon>
        <taxon>Methanobacteriati</taxon>
        <taxon>Methanobacteriota</taxon>
        <taxon>Stenosarchaea group</taxon>
        <taxon>Halobacteria</taxon>
        <taxon>Halobacteriales</taxon>
        <taxon>Natrialbaceae</taxon>
        <taxon>Natrinema</taxon>
    </lineage>
</organism>
<evidence type="ECO:0000256" key="4">
    <source>
        <dbReference type="ARBA" id="ARBA00022723"/>
    </source>
</evidence>
<dbReference type="Pfam" id="PF02878">
    <property type="entry name" value="PGM_PMM_I"/>
    <property type="match status" value="1"/>
</dbReference>
<keyword evidence="9" id="KW-1185">Reference proteome</keyword>
<comment type="caution">
    <text evidence="8">The sequence shown here is derived from an EMBL/GenBank/DDBJ whole genome shotgun (WGS) entry which is preliminary data.</text>
</comment>
<feature type="non-terminal residue" evidence="8">
    <location>
        <position position="69"/>
    </location>
</feature>
<gene>
    <name evidence="8" type="ORF">ACFQE6_12410</name>
</gene>
<dbReference type="GO" id="GO:0046872">
    <property type="term" value="F:metal ion binding"/>
    <property type="evidence" value="ECO:0007669"/>
    <property type="project" value="UniProtKB-KW"/>
</dbReference>
<evidence type="ECO:0000259" key="7">
    <source>
        <dbReference type="Pfam" id="PF02878"/>
    </source>
</evidence>
<sequence length="69" mass="6954">MFGTSGIRGTVGEEVTAELALSVGRAVASDGYDRVVVGRDARESGKVLTDALTAGLRECGADVLEAGVA</sequence>
<keyword evidence="6" id="KW-0413">Isomerase</keyword>
<accession>A0ABD5SKE8</accession>
<dbReference type="InterPro" id="IPR016055">
    <property type="entry name" value="A-D-PHexomutase_a/b/a-I/II/III"/>
</dbReference>
<evidence type="ECO:0000256" key="2">
    <source>
        <dbReference type="ARBA" id="ARBA00010231"/>
    </source>
</evidence>
<dbReference type="PANTHER" id="PTHR43771:SF1">
    <property type="entry name" value="PHOSPHOMANNOMUTASE"/>
    <property type="match status" value="1"/>
</dbReference>
<keyword evidence="3" id="KW-0597">Phosphoprotein</keyword>
<evidence type="ECO:0000256" key="1">
    <source>
        <dbReference type="ARBA" id="ARBA00001946"/>
    </source>
</evidence>
<comment type="similarity">
    <text evidence="2">Belongs to the phosphohexose mutase family.</text>
</comment>
<dbReference type="GO" id="GO:0016853">
    <property type="term" value="F:isomerase activity"/>
    <property type="evidence" value="ECO:0007669"/>
    <property type="project" value="UniProtKB-KW"/>
</dbReference>
<reference evidence="8 9" key="1">
    <citation type="journal article" date="2019" name="Int. J. Syst. Evol. Microbiol.">
        <title>The Global Catalogue of Microorganisms (GCM) 10K type strain sequencing project: providing services to taxonomists for standard genome sequencing and annotation.</title>
        <authorList>
            <consortium name="The Broad Institute Genomics Platform"/>
            <consortium name="The Broad Institute Genome Sequencing Center for Infectious Disease"/>
            <person name="Wu L."/>
            <person name="Ma J."/>
        </authorList>
    </citation>
    <scope>NUCLEOTIDE SEQUENCE [LARGE SCALE GENOMIC DNA]</scope>
    <source>
        <strain evidence="8 9">LMG 29247</strain>
    </source>
</reference>
<dbReference type="AlphaFoldDB" id="A0ABD5SKE8"/>
<evidence type="ECO:0000313" key="9">
    <source>
        <dbReference type="Proteomes" id="UP001596383"/>
    </source>
</evidence>
<dbReference type="InterPro" id="IPR005844">
    <property type="entry name" value="A-D-PHexomutase_a/b/a-I"/>
</dbReference>
<evidence type="ECO:0000256" key="3">
    <source>
        <dbReference type="ARBA" id="ARBA00022553"/>
    </source>
</evidence>
<name>A0ABD5SKE8_9EURY</name>
<comment type="cofactor">
    <cofactor evidence="1">
        <name>Mg(2+)</name>
        <dbReference type="ChEBI" id="CHEBI:18420"/>
    </cofactor>
</comment>
<keyword evidence="5" id="KW-0460">Magnesium</keyword>
<dbReference type="PANTHER" id="PTHR43771">
    <property type="entry name" value="PHOSPHOMANNOMUTASE"/>
    <property type="match status" value="1"/>
</dbReference>
<evidence type="ECO:0000256" key="6">
    <source>
        <dbReference type="ARBA" id="ARBA00023235"/>
    </source>
</evidence>
<evidence type="ECO:0000256" key="5">
    <source>
        <dbReference type="ARBA" id="ARBA00022842"/>
    </source>
</evidence>
<dbReference type="Proteomes" id="UP001596383">
    <property type="component" value="Unassembled WGS sequence"/>
</dbReference>
<dbReference type="EMBL" id="JBHSWV010000184">
    <property type="protein sequence ID" value="MFC6765765.1"/>
    <property type="molecule type" value="Genomic_DNA"/>
</dbReference>
<keyword evidence="4" id="KW-0479">Metal-binding</keyword>
<dbReference type="SUPFAM" id="SSF53738">
    <property type="entry name" value="Phosphoglucomutase, first 3 domains"/>
    <property type="match status" value="1"/>
</dbReference>